<evidence type="ECO:0000313" key="3">
    <source>
        <dbReference type="Proteomes" id="UP000694255"/>
    </source>
</evidence>
<reference evidence="2 3" key="1">
    <citation type="journal article" date="2021" name="DNA Res.">
        <title>Genome analysis of Candida subhashii reveals its hybrid nature and dual mitochondrial genome conformations.</title>
        <authorList>
            <person name="Mixao V."/>
            <person name="Hegedusova E."/>
            <person name="Saus E."/>
            <person name="Pryszcz L.P."/>
            <person name="Cillingova A."/>
            <person name="Nosek J."/>
            <person name="Gabaldon T."/>
        </authorList>
    </citation>
    <scope>NUCLEOTIDE SEQUENCE [LARGE SCALE GENOMIC DNA]</scope>
    <source>
        <strain evidence="2 3">CBS 10753</strain>
    </source>
</reference>
<name>A0A8J5QH62_9ASCO</name>
<gene>
    <name evidence="2" type="ORF">J8A68_005321</name>
</gene>
<protein>
    <submittedName>
        <fullName evidence="2">Uncharacterized protein</fullName>
    </submittedName>
</protein>
<dbReference type="RefSeq" id="XP_049261399.1">
    <property type="nucleotide sequence ID" value="XM_049409375.1"/>
</dbReference>
<sequence length="248" mass="28339">MRSTFTLHTYCDSITQRLRGADVLAGKVSPPAGKVLDLGMIWRHIAKHTDVDIDDTLELVFASVLTYQLDEDRNRKVVASDWRSFEELGRTNTYIEFVLQNPWLLFMYIRESRNKNDKNFFKVMRKCYSDWLANKATYKFPTIEALNSEIASYEEKVRSKTTYESTIAYWLGKARRIREKIGTVLSGATEEIHYLGNKRRKSNPGGNNQSEGASKEESSSSSTSSTNERNQNQNQRGRGSGNARGRGK</sequence>
<dbReference type="GeneID" id="73472121"/>
<dbReference type="EMBL" id="JAGSYN010000261">
    <property type="protein sequence ID" value="KAG7661166.1"/>
    <property type="molecule type" value="Genomic_DNA"/>
</dbReference>
<feature type="region of interest" description="Disordered" evidence="1">
    <location>
        <begin position="195"/>
        <end position="248"/>
    </location>
</feature>
<feature type="compositionally biased region" description="Low complexity" evidence="1">
    <location>
        <begin position="219"/>
        <end position="237"/>
    </location>
</feature>
<proteinExistence type="predicted"/>
<feature type="compositionally biased region" description="Gly residues" evidence="1">
    <location>
        <begin position="238"/>
        <end position="248"/>
    </location>
</feature>
<evidence type="ECO:0000256" key="1">
    <source>
        <dbReference type="SAM" id="MobiDB-lite"/>
    </source>
</evidence>
<evidence type="ECO:0000313" key="2">
    <source>
        <dbReference type="EMBL" id="KAG7661166.1"/>
    </source>
</evidence>
<dbReference type="Proteomes" id="UP000694255">
    <property type="component" value="Unassembled WGS sequence"/>
</dbReference>
<organism evidence="2 3">
    <name type="scientific">[Candida] subhashii</name>
    <dbReference type="NCBI Taxonomy" id="561895"/>
    <lineage>
        <taxon>Eukaryota</taxon>
        <taxon>Fungi</taxon>
        <taxon>Dikarya</taxon>
        <taxon>Ascomycota</taxon>
        <taxon>Saccharomycotina</taxon>
        <taxon>Pichiomycetes</taxon>
        <taxon>Debaryomycetaceae</taxon>
        <taxon>Spathaspora</taxon>
    </lineage>
</organism>
<keyword evidence="3" id="KW-1185">Reference proteome</keyword>
<comment type="caution">
    <text evidence="2">The sequence shown here is derived from an EMBL/GenBank/DDBJ whole genome shotgun (WGS) entry which is preliminary data.</text>
</comment>
<dbReference type="AlphaFoldDB" id="A0A8J5QH62"/>
<accession>A0A8J5QH62</accession>